<keyword evidence="2" id="KW-1185">Reference proteome</keyword>
<comment type="caution">
    <text evidence="1">The sequence shown here is derived from an EMBL/GenBank/DDBJ whole genome shotgun (WGS) entry which is preliminary data.</text>
</comment>
<gene>
    <name evidence="1" type="ORF">E2986_11438</name>
</gene>
<sequence>MLIVISEKQFSKEIQERKFEIPTILELNEERHSVAKATKIANRSRKVSTCCTYLDILLIEIHSRKSFLRITFSDSWEFFSLCREMGYATSIIGCFEEILNGTSGVSSALNRGKYTTITWQQRRRIYRRRVTSLERRVPLLFLEFTRTLITVRLEGRRNNEHWVQLNSGSQREPVSNSKWNNVSDNDHYIPLIFLEHEVYDTTTSEVSLILRSIFTLSHKLPCDFIVEKNCDICIKLYRSPKLSITNILAVKYDDHEVKKSCQQPDNQRGRFIGRFTENAASEARDGIAGKPVSLPGFRSSPRDSAYVSRPDCQINNSTLSTYQFRNGLTVPMKYFLEIRCGKIVRWYVALTFPEFTQFDSVLESQPKKYVDSDLFAPKFRGNVTGRLLSSAKRGGSGRATTSSCIQSHFTVIPLILRLLSPV</sequence>
<dbReference type="EMBL" id="WNWW01000546">
    <property type="protein sequence ID" value="KAF3423661.1"/>
    <property type="molecule type" value="Genomic_DNA"/>
</dbReference>
<dbReference type="Proteomes" id="UP000655588">
    <property type="component" value="Unassembled WGS sequence"/>
</dbReference>
<evidence type="ECO:0000313" key="2">
    <source>
        <dbReference type="Proteomes" id="UP000655588"/>
    </source>
</evidence>
<proteinExistence type="predicted"/>
<protein>
    <submittedName>
        <fullName evidence="1">Uncharacterized protein</fullName>
    </submittedName>
</protein>
<organism evidence="1 2">
    <name type="scientific">Frieseomelitta varia</name>
    <dbReference type="NCBI Taxonomy" id="561572"/>
    <lineage>
        <taxon>Eukaryota</taxon>
        <taxon>Metazoa</taxon>
        <taxon>Ecdysozoa</taxon>
        <taxon>Arthropoda</taxon>
        <taxon>Hexapoda</taxon>
        <taxon>Insecta</taxon>
        <taxon>Pterygota</taxon>
        <taxon>Neoptera</taxon>
        <taxon>Endopterygota</taxon>
        <taxon>Hymenoptera</taxon>
        <taxon>Apocrita</taxon>
        <taxon>Aculeata</taxon>
        <taxon>Apoidea</taxon>
        <taxon>Anthophila</taxon>
        <taxon>Apidae</taxon>
        <taxon>Frieseomelitta</taxon>
    </lineage>
</organism>
<dbReference type="AlphaFoldDB" id="A0A833RVF2"/>
<reference evidence="1" key="1">
    <citation type="submission" date="2019-11" db="EMBL/GenBank/DDBJ databases">
        <title>The nuclear and mitochondrial genomes of Frieseomelitta varia - a highly eusocial stingless bee (Meliponini) with a permanently sterile worker caste.</title>
        <authorList>
            <person name="Freitas F.C.P."/>
            <person name="Lourenco A.P."/>
            <person name="Nunes F.M.F."/>
            <person name="Paschoal A.R."/>
            <person name="Abreu F.C.P."/>
            <person name="Barbin F.O."/>
            <person name="Bataglia L."/>
            <person name="Cardoso-Junior C.A.M."/>
            <person name="Cervoni M.S."/>
            <person name="Silva S.R."/>
            <person name="Dalarmi F."/>
            <person name="Del Lama M.A."/>
            <person name="Depintor T.S."/>
            <person name="Ferreira K.M."/>
            <person name="Goria P.S."/>
            <person name="Jaskot M.C."/>
            <person name="Lago D.C."/>
            <person name="Luna-Lucena D."/>
            <person name="Moda L.M."/>
            <person name="Nascimento L."/>
            <person name="Pedrino M."/>
            <person name="Rabico F.O."/>
            <person name="Sanches F.C."/>
            <person name="Santos D.E."/>
            <person name="Santos C.G."/>
            <person name="Vieira J."/>
            <person name="Lopes T.F."/>
            <person name="Barchuk A.R."/>
            <person name="Hartfelder K."/>
            <person name="Simoes Z.L.P."/>
            <person name="Bitondi M.M.G."/>
            <person name="Pinheiro D.G."/>
        </authorList>
    </citation>
    <scope>NUCLEOTIDE SEQUENCE</scope>
    <source>
        <strain evidence="1">USP_RPSP 00005682</strain>
        <tissue evidence="1">Whole individual</tissue>
    </source>
</reference>
<name>A0A833RVF2_9HYME</name>
<evidence type="ECO:0000313" key="1">
    <source>
        <dbReference type="EMBL" id="KAF3423661.1"/>
    </source>
</evidence>
<accession>A0A833RVF2</accession>